<dbReference type="EMBL" id="BSCQ01000046">
    <property type="protein sequence ID" value="GLH45270.1"/>
    <property type="molecule type" value="Genomic_DNA"/>
</dbReference>
<dbReference type="GO" id="GO:0016740">
    <property type="term" value="F:transferase activity"/>
    <property type="evidence" value="ECO:0007669"/>
    <property type="project" value="UniProtKB-KW"/>
</dbReference>
<dbReference type="PANTHER" id="PTHR43179">
    <property type="entry name" value="RHAMNOSYLTRANSFERASE WBBL"/>
    <property type="match status" value="1"/>
</dbReference>
<evidence type="ECO:0000256" key="3">
    <source>
        <dbReference type="ARBA" id="ARBA00022679"/>
    </source>
</evidence>
<reference evidence="4" key="3">
    <citation type="journal article" date="2023" name="J. Biotechnol.">
        <title>Draft Genome Sequences of Endophytic Pseudomonas Strains, Isolated from the Interior of Brassicaceae Plants.</title>
        <authorList>
            <person name="Kaneko H."/>
            <person name="Furuya T."/>
        </authorList>
    </citation>
    <scope>NUCLEOTIDE SEQUENCE</scope>
    <source>
        <strain evidence="4">RS3R-1</strain>
    </source>
</reference>
<name>A0ABQ5PP53_9PSED</name>
<gene>
    <name evidence="4" type="ORF">RS3R1_43580</name>
</gene>
<evidence type="ECO:0000256" key="2">
    <source>
        <dbReference type="ARBA" id="ARBA00022676"/>
    </source>
</evidence>
<dbReference type="Proteomes" id="UP001145022">
    <property type="component" value="Unassembled WGS sequence"/>
</dbReference>
<reference evidence="4" key="2">
    <citation type="submission" date="2022-11" db="EMBL/GenBank/DDBJ databases">
        <title>Draft genome sequencing of Pseudomonas atacamensis RS3R1.</title>
        <authorList>
            <person name="Furuya T."/>
            <person name="Kaneko H."/>
        </authorList>
    </citation>
    <scope>NUCLEOTIDE SEQUENCE</scope>
    <source>
        <strain evidence="4">RS3R-1</strain>
    </source>
</reference>
<keyword evidence="2" id="KW-0328">Glycosyltransferase</keyword>
<organism evidence="4 5">
    <name type="scientific">Pseudomonas atacamensis</name>
    <dbReference type="NCBI Taxonomy" id="2565368"/>
    <lineage>
        <taxon>Bacteria</taxon>
        <taxon>Pseudomonadati</taxon>
        <taxon>Pseudomonadota</taxon>
        <taxon>Gammaproteobacteria</taxon>
        <taxon>Pseudomonadales</taxon>
        <taxon>Pseudomonadaceae</taxon>
        <taxon>Pseudomonas</taxon>
    </lineage>
</organism>
<comment type="similarity">
    <text evidence="1">Belongs to the glycosyltransferase 2 family.</text>
</comment>
<reference evidence="4" key="1">
    <citation type="journal article" date="2021" name="Sci. Rep.">
        <title>An efficient direct screening system for microorganisms that activate plant immune responses based on plant-microbe interactions using cultured plant cells.</title>
        <authorList>
            <person name="Kurokawa M."/>
            <person name="Nakano M."/>
            <person name="Kitahata N."/>
            <person name="Kuchitsu K."/>
            <person name="Furuya T."/>
        </authorList>
    </citation>
    <scope>NUCLEOTIDE SEQUENCE</scope>
    <source>
        <strain evidence="4">RS3R-1</strain>
    </source>
</reference>
<keyword evidence="3 4" id="KW-0808">Transferase</keyword>
<evidence type="ECO:0000313" key="5">
    <source>
        <dbReference type="Proteomes" id="UP001145022"/>
    </source>
</evidence>
<evidence type="ECO:0000256" key="1">
    <source>
        <dbReference type="ARBA" id="ARBA00006739"/>
    </source>
</evidence>
<keyword evidence="5" id="KW-1185">Reference proteome</keyword>
<evidence type="ECO:0000313" key="4">
    <source>
        <dbReference type="EMBL" id="GLH45270.1"/>
    </source>
</evidence>
<proteinExistence type="inferred from homology"/>
<dbReference type="SUPFAM" id="SSF53448">
    <property type="entry name" value="Nucleotide-diphospho-sugar transferases"/>
    <property type="match status" value="1"/>
</dbReference>
<comment type="caution">
    <text evidence="4">The sequence shown here is derived from an EMBL/GenBank/DDBJ whole genome shotgun (WGS) entry which is preliminary data.</text>
</comment>
<protein>
    <submittedName>
        <fullName evidence="4">Glycosyl transferase</fullName>
    </submittedName>
</protein>
<dbReference type="Gene3D" id="3.90.550.10">
    <property type="entry name" value="Spore Coat Polysaccharide Biosynthesis Protein SpsA, Chain A"/>
    <property type="match status" value="1"/>
</dbReference>
<dbReference type="PANTHER" id="PTHR43179:SF12">
    <property type="entry name" value="GALACTOFURANOSYLTRANSFERASE GLFT2"/>
    <property type="match status" value="1"/>
</dbReference>
<accession>A0ABQ5PP53</accession>
<dbReference type="InterPro" id="IPR029044">
    <property type="entry name" value="Nucleotide-diphossugar_trans"/>
</dbReference>
<sequence length="305" mass="33768">MANKPLKNFGSLRVQSVLYGNELARIEKTVRHLNRAADLAIAMGVFTSVELIYGDASPQRVLDDASLEAISSESYALKGIEVDFFSGNLGSAAGHNRLLQGTDTDYVLIMNPDVMLAPNALIELVRPYTGHAVGLVEARQLPIEHPKDYNTTTGETGWATTACALIPTSLIKSIGGFDSESFFLYCDDVDLSWRIRLENHKVIYQPSASVFHDKRLSESGTWLPSGSEQYYSAEAALMMAHKYSRPNLVRELLESFQKSETPNLIRAAETFLAKRDADKLPSPIDASHKVSSFNGDFYTNHRFSL</sequence>
<dbReference type="RefSeq" id="WP_281895555.1">
    <property type="nucleotide sequence ID" value="NZ_BSCQ01000046.1"/>
</dbReference>